<evidence type="ECO:0000313" key="3">
    <source>
        <dbReference type="Proteomes" id="UP001286456"/>
    </source>
</evidence>
<dbReference type="EMBL" id="JAUEPO010000001">
    <property type="protein sequence ID" value="KAK3336527.1"/>
    <property type="molecule type" value="Genomic_DNA"/>
</dbReference>
<feature type="compositionally biased region" description="Acidic residues" evidence="1">
    <location>
        <begin position="146"/>
        <end position="158"/>
    </location>
</feature>
<feature type="region of interest" description="Disordered" evidence="1">
    <location>
        <begin position="111"/>
        <end position="164"/>
    </location>
</feature>
<evidence type="ECO:0000256" key="1">
    <source>
        <dbReference type="SAM" id="MobiDB-lite"/>
    </source>
</evidence>
<evidence type="ECO:0000313" key="2">
    <source>
        <dbReference type="EMBL" id="KAK3336527.1"/>
    </source>
</evidence>
<keyword evidence="3" id="KW-1185">Reference proteome</keyword>
<accession>A0AAE0ML55</accession>
<organism evidence="2 3">
    <name type="scientific">Cercophora scortea</name>
    <dbReference type="NCBI Taxonomy" id="314031"/>
    <lineage>
        <taxon>Eukaryota</taxon>
        <taxon>Fungi</taxon>
        <taxon>Dikarya</taxon>
        <taxon>Ascomycota</taxon>
        <taxon>Pezizomycotina</taxon>
        <taxon>Sordariomycetes</taxon>
        <taxon>Sordariomycetidae</taxon>
        <taxon>Sordariales</taxon>
        <taxon>Lasiosphaeriaceae</taxon>
        <taxon>Cercophora</taxon>
    </lineage>
</organism>
<reference evidence="2" key="1">
    <citation type="journal article" date="2023" name="Mol. Phylogenet. Evol.">
        <title>Genome-scale phylogeny and comparative genomics of the fungal order Sordariales.</title>
        <authorList>
            <person name="Hensen N."/>
            <person name="Bonometti L."/>
            <person name="Westerberg I."/>
            <person name="Brannstrom I.O."/>
            <person name="Guillou S."/>
            <person name="Cros-Aarteil S."/>
            <person name="Calhoun S."/>
            <person name="Haridas S."/>
            <person name="Kuo A."/>
            <person name="Mondo S."/>
            <person name="Pangilinan J."/>
            <person name="Riley R."/>
            <person name="LaButti K."/>
            <person name="Andreopoulos B."/>
            <person name="Lipzen A."/>
            <person name="Chen C."/>
            <person name="Yan M."/>
            <person name="Daum C."/>
            <person name="Ng V."/>
            <person name="Clum A."/>
            <person name="Steindorff A."/>
            <person name="Ohm R.A."/>
            <person name="Martin F."/>
            <person name="Silar P."/>
            <person name="Natvig D.O."/>
            <person name="Lalanne C."/>
            <person name="Gautier V."/>
            <person name="Ament-Velasquez S.L."/>
            <person name="Kruys A."/>
            <person name="Hutchinson M.I."/>
            <person name="Powell A.J."/>
            <person name="Barry K."/>
            <person name="Miller A.N."/>
            <person name="Grigoriev I.V."/>
            <person name="Debuchy R."/>
            <person name="Gladieux P."/>
            <person name="Hiltunen Thoren M."/>
            <person name="Johannesson H."/>
        </authorList>
    </citation>
    <scope>NUCLEOTIDE SEQUENCE</scope>
    <source>
        <strain evidence="2">SMH4131-1</strain>
    </source>
</reference>
<dbReference type="AlphaFoldDB" id="A0AAE0ML55"/>
<dbReference type="SUPFAM" id="SSF46689">
    <property type="entry name" value="Homeodomain-like"/>
    <property type="match status" value="1"/>
</dbReference>
<reference evidence="2" key="2">
    <citation type="submission" date="2023-06" db="EMBL/GenBank/DDBJ databases">
        <authorList>
            <consortium name="Lawrence Berkeley National Laboratory"/>
            <person name="Haridas S."/>
            <person name="Hensen N."/>
            <person name="Bonometti L."/>
            <person name="Westerberg I."/>
            <person name="Brannstrom I.O."/>
            <person name="Guillou S."/>
            <person name="Cros-Aarteil S."/>
            <person name="Calhoun S."/>
            <person name="Kuo A."/>
            <person name="Mondo S."/>
            <person name="Pangilinan J."/>
            <person name="Riley R."/>
            <person name="Labutti K."/>
            <person name="Andreopoulos B."/>
            <person name="Lipzen A."/>
            <person name="Chen C."/>
            <person name="Yanf M."/>
            <person name="Daum C."/>
            <person name="Ng V."/>
            <person name="Clum A."/>
            <person name="Steindorff A."/>
            <person name="Ohm R."/>
            <person name="Martin F."/>
            <person name="Silar P."/>
            <person name="Natvig D."/>
            <person name="Lalanne C."/>
            <person name="Gautier V."/>
            <person name="Ament-Velasquez S.L."/>
            <person name="Kruys A."/>
            <person name="Hutchinson M.I."/>
            <person name="Powell A.J."/>
            <person name="Barry K."/>
            <person name="Miller A.N."/>
            <person name="Grigoriev I.V."/>
            <person name="Debuchy R."/>
            <person name="Gladieux P."/>
            <person name="Thoren M.H."/>
            <person name="Johannesson H."/>
        </authorList>
    </citation>
    <scope>NUCLEOTIDE SEQUENCE</scope>
    <source>
        <strain evidence="2">SMH4131-1</strain>
    </source>
</reference>
<proteinExistence type="predicted"/>
<sequence>MTGKRLSDYQRQILIKLLQIQKLSNHEIAWVLEVDERTIRRRRYQFLETGKLADTPDVSKNAEKLKAENLEKLQQWLQDGHEDALLGDMQAFLKEECGLDVSIPTISRQLKKASGTHRKNGRFKRMRAKKLREAADGQMPSSGDHESEDAADDDDADVDPMGPE</sequence>
<comment type="caution">
    <text evidence="2">The sequence shown here is derived from an EMBL/GenBank/DDBJ whole genome shotgun (WGS) entry which is preliminary data.</text>
</comment>
<name>A0AAE0ML55_9PEZI</name>
<protein>
    <submittedName>
        <fullName evidence="2">Uncharacterized protein</fullName>
    </submittedName>
</protein>
<dbReference type="InterPro" id="IPR009057">
    <property type="entry name" value="Homeodomain-like_sf"/>
</dbReference>
<gene>
    <name evidence="2" type="ORF">B0T19DRAFT_41766</name>
</gene>
<dbReference type="Proteomes" id="UP001286456">
    <property type="component" value="Unassembled WGS sequence"/>
</dbReference>
<feature type="compositionally biased region" description="Basic residues" evidence="1">
    <location>
        <begin position="111"/>
        <end position="130"/>
    </location>
</feature>